<protein>
    <submittedName>
        <fullName evidence="1">(spotted green pufferfish) hypothetical protein</fullName>
    </submittedName>
</protein>
<evidence type="ECO:0000313" key="1">
    <source>
        <dbReference type="EMBL" id="CAF96733.1"/>
    </source>
</evidence>
<dbReference type="EMBL" id="CAAE01014525">
    <property type="protein sequence ID" value="CAF96733.1"/>
    <property type="molecule type" value="Genomic_DNA"/>
</dbReference>
<comment type="caution">
    <text evidence="1">The sequence shown here is derived from an EMBL/GenBank/DDBJ whole genome shotgun (WGS) entry which is preliminary data.</text>
</comment>
<reference evidence="1" key="1">
    <citation type="journal article" date="2004" name="Nature">
        <title>Genome duplication in the teleost fish Tetraodon nigroviridis reveals the early vertebrate proto-karyotype.</title>
        <authorList>
            <person name="Jaillon O."/>
            <person name="Aury J.-M."/>
            <person name="Brunet F."/>
            <person name="Petit J.-L."/>
            <person name="Stange-Thomann N."/>
            <person name="Mauceli E."/>
            <person name="Bouneau L."/>
            <person name="Fischer C."/>
            <person name="Ozouf-Costaz C."/>
            <person name="Bernot A."/>
            <person name="Nicaud S."/>
            <person name="Jaffe D."/>
            <person name="Fisher S."/>
            <person name="Lutfalla G."/>
            <person name="Dossat C."/>
            <person name="Segurens B."/>
            <person name="Dasilva C."/>
            <person name="Salanoubat M."/>
            <person name="Levy M."/>
            <person name="Boudet N."/>
            <person name="Castellano S."/>
            <person name="Anthouard V."/>
            <person name="Jubin C."/>
            <person name="Castelli V."/>
            <person name="Katinka M."/>
            <person name="Vacherie B."/>
            <person name="Biemont C."/>
            <person name="Skalli Z."/>
            <person name="Cattolico L."/>
            <person name="Poulain J."/>
            <person name="De Berardinis V."/>
            <person name="Cruaud C."/>
            <person name="Duprat S."/>
            <person name="Brottier P."/>
            <person name="Coutanceau J.-P."/>
            <person name="Gouzy J."/>
            <person name="Parra G."/>
            <person name="Lardier G."/>
            <person name="Chapple C."/>
            <person name="McKernan K.J."/>
            <person name="McEwan P."/>
            <person name="Bosak S."/>
            <person name="Kellis M."/>
            <person name="Volff J.-N."/>
            <person name="Guigo R."/>
            <person name="Zody M.C."/>
            <person name="Mesirov J."/>
            <person name="Lindblad-Toh K."/>
            <person name="Birren B."/>
            <person name="Nusbaum C."/>
            <person name="Kahn D."/>
            <person name="Robinson-Rechavi M."/>
            <person name="Laudet V."/>
            <person name="Schachter V."/>
            <person name="Quetier F."/>
            <person name="Saurin W."/>
            <person name="Scarpelli C."/>
            <person name="Wincker P."/>
            <person name="Lander E.S."/>
            <person name="Weissenbach J."/>
            <person name="Roest Crollius H."/>
        </authorList>
    </citation>
    <scope>NUCLEOTIDE SEQUENCE [LARGE SCALE GENOMIC DNA]</scope>
</reference>
<sequence>ELSVKTPPPNQSLMGHARFGYKNKHKNINISAHKIDGVFTCRLCVEPGRKPKARKLKKEGCRKKKERTVTTAAEVLAEGGVGMFSHDRCRFISMGCELAVIKASAFAGSFFYRLVTVAFVRIHPALEPGLLPAGGPTAVVPGVWMVNYGMAGREQRNPSAPRRRSVWQRPEKAGRLTLDADFRPGASFLPTIVVKFRVGFYRTVPFVRLSGGVWVSEVRLRHANRYRCLETLSNAPPIVAPPAVF</sequence>
<proteinExistence type="predicted"/>
<feature type="non-terminal residue" evidence="1">
    <location>
        <position position="245"/>
    </location>
</feature>
<name>Q4SRJ9_TETNG</name>
<gene>
    <name evidence="1" type="ORF">GSTENG00013881001</name>
</gene>
<organism evidence="1">
    <name type="scientific">Tetraodon nigroviridis</name>
    <name type="common">Spotted green pufferfish</name>
    <name type="synonym">Chelonodon nigroviridis</name>
    <dbReference type="NCBI Taxonomy" id="99883"/>
    <lineage>
        <taxon>Eukaryota</taxon>
        <taxon>Metazoa</taxon>
        <taxon>Chordata</taxon>
        <taxon>Craniata</taxon>
        <taxon>Vertebrata</taxon>
        <taxon>Euteleostomi</taxon>
        <taxon>Actinopterygii</taxon>
        <taxon>Neopterygii</taxon>
        <taxon>Teleostei</taxon>
        <taxon>Neoteleostei</taxon>
        <taxon>Acanthomorphata</taxon>
        <taxon>Eupercaria</taxon>
        <taxon>Tetraodontiformes</taxon>
        <taxon>Tetradontoidea</taxon>
        <taxon>Tetraodontidae</taxon>
        <taxon>Tetraodon</taxon>
    </lineage>
</organism>
<accession>Q4SRJ9</accession>
<dbReference type="KEGG" id="tng:GSTEN00013881G001"/>
<reference evidence="1" key="2">
    <citation type="submission" date="2004-02" db="EMBL/GenBank/DDBJ databases">
        <authorList>
            <consortium name="Genoscope"/>
            <consortium name="Whitehead Institute Centre for Genome Research"/>
        </authorList>
    </citation>
    <scope>NUCLEOTIDE SEQUENCE</scope>
</reference>
<dbReference type="AlphaFoldDB" id="Q4SRJ9"/>